<dbReference type="SMART" id="SM00866">
    <property type="entry name" value="UTRA"/>
    <property type="match status" value="1"/>
</dbReference>
<dbReference type="Pfam" id="PF07702">
    <property type="entry name" value="UTRA"/>
    <property type="match status" value="1"/>
</dbReference>
<accession>A0A7Y9I4R9</accession>
<dbReference type="Gene3D" id="3.40.1410.10">
    <property type="entry name" value="Chorismate lyase-like"/>
    <property type="match status" value="1"/>
</dbReference>
<reference evidence="5 6" key="1">
    <citation type="submission" date="2020-07" db="EMBL/GenBank/DDBJ databases">
        <title>Sequencing the genomes of 1000 actinobacteria strains.</title>
        <authorList>
            <person name="Klenk H.-P."/>
        </authorList>
    </citation>
    <scope>NUCLEOTIDE SEQUENCE [LARGE SCALE GENOMIC DNA]</scope>
    <source>
        <strain evidence="5 6">DSM 22083</strain>
    </source>
</reference>
<dbReference type="InterPro" id="IPR036390">
    <property type="entry name" value="WH_DNA-bd_sf"/>
</dbReference>
<dbReference type="SUPFAM" id="SSF46785">
    <property type="entry name" value="Winged helix' DNA-binding domain"/>
    <property type="match status" value="1"/>
</dbReference>
<protein>
    <submittedName>
        <fullName evidence="5">DNA-binding GntR family transcriptional regulator</fullName>
    </submittedName>
</protein>
<keyword evidence="3" id="KW-0804">Transcription</keyword>
<sequence length="235" mass="26159">MVAKLSREVAAVLAAEIRELPAGHRLDGEHAIMKRFGVSRSTVRAALKELHDQYLVRRVQGSGTFVNRRIDYVISRSRRPSLHETIASAGAKAYTHLVGAELRAVPEPVAGRLGLAPGTEAQQLIRMSYIDDEVSGYSEEWISLDVCDHIEVGLRVIESLDQVLRGRGYDPVRAWCRIGLDTPPAAVGERLGLDGPRPTWIVESLTRNRGDARQLMCSTTWTRPDLVRMVLELEE</sequence>
<dbReference type="Gene3D" id="1.10.10.10">
    <property type="entry name" value="Winged helix-like DNA-binding domain superfamily/Winged helix DNA-binding domain"/>
    <property type="match status" value="1"/>
</dbReference>
<dbReference type="Pfam" id="PF00392">
    <property type="entry name" value="GntR"/>
    <property type="match status" value="1"/>
</dbReference>
<gene>
    <name evidence="5" type="ORF">BKA15_001128</name>
</gene>
<evidence type="ECO:0000313" key="5">
    <source>
        <dbReference type="EMBL" id="NYE69799.1"/>
    </source>
</evidence>
<dbReference type="PROSITE" id="PS50949">
    <property type="entry name" value="HTH_GNTR"/>
    <property type="match status" value="1"/>
</dbReference>
<keyword evidence="2 5" id="KW-0238">DNA-binding</keyword>
<dbReference type="GO" id="GO:0003677">
    <property type="term" value="F:DNA binding"/>
    <property type="evidence" value="ECO:0007669"/>
    <property type="project" value="UniProtKB-KW"/>
</dbReference>
<dbReference type="PANTHER" id="PTHR44846:SF1">
    <property type="entry name" value="MANNOSYL-D-GLYCERATE TRANSPORT_METABOLISM SYSTEM REPRESSOR MNGR-RELATED"/>
    <property type="match status" value="1"/>
</dbReference>
<dbReference type="RefSeq" id="WP_179748793.1">
    <property type="nucleotide sequence ID" value="NZ_JACCBU010000001.1"/>
</dbReference>
<dbReference type="SUPFAM" id="SSF64288">
    <property type="entry name" value="Chorismate lyase-like"/>
    <property type="match status" value="1"/>
</dbReference>
<dbReference type="InterPro" id="IPR000524">
    <property type="entry name" value="Tscrpt_reg_HTH_GntR"/>
</dbReference>
<feature type="domain" description="HTH gntR-type" evidence="4">
    <location>
        <begin position="3"/>
        <end position="69"/>
    </location>
</feature>
<evidence type="ECO:0000313" key="6">
    <source>
        <dbReference type="Proteomes" id="UP000569914"/>
    </source>
</evidence>
<dbReference type="InterPro" id="IPR011663">
    <property type="entry name" value="UTRA"/>
</dbReference>
<keyword evidence="6" id="KW-1185">Reference proteome</keyword>
<evidence type="ECO:0000256" key="2">
    <source>
        <dbReference type="ARBA" id="ARBA00023125"/>
    </source>
</evidence>
<dbReference type="SMART" id="SM00345">
    <property type="entry name" value="HTH_GNTR"/>
    <property type="match status" value="1"/>
</dbReference>
<proteinExistence type="predicted"/>
<dbReference type="AlphaFoldDB" id="A0A7Y9I4R9"/>
<organism evidence="5 6">
    <name type="scientific">Microlunatus parietis</name>
    <dbReference type="NCBI Taxonomy" id="682979"/>
    <lineage>
        <taxon>Bacteria</taxon>
        <taxon>Bacillati</taxon>
        <taxon>Actinomycetota</taxon>
        <taxon>Actinomycetes</taxon>
        <taxon>Propionibacteriales</taxon>
        <taxon>Propionibacteriaceae</taxon>
        <taxon>Microlunatus</taxon>
    </lineage>
</organism>
<dbReference type="InterPro" id="IPR028978">
    <property type="entry name" value="Chorismate_lyase_/UTRA_dom_sf"/>
</dbReference>
<name>A0A7Y9I4R9_9ACTN</name>
<comment type="caution">
    <text evidence="5">The sequence shown here is derived from an EMBL/GenBank/DDBJ whole genome shotgun (WGS) entry which is preliminary data.</text>
</comment>
<evidence type="ECO:0000256" key="1">
    <source>
        <dbReference type="ARBA" id="ARBA00023015"/>
    </source>
</evidence>
<dbReference type="PANTHER" id="PTHR44846">
    <property type="entry name" value="MANNOSYL-D-GLYCERATE TRANSPORT/METABOLISM SYSTEM REPRESSOR MNGR-RELATED"/>
    <property type="match status" value="1"/>
</dbReference>
<evidence type="ECO:0000256" key="3">
    <source>
        <dbReference type="ARBA" id="ARBA00023163"/>
    </source>
</evidence>
<dbReference type="InterPro" id="IPR036388">
    <property type="entry name" value="WH-like_DNA-bd_sf"/>
</dbReference>
<dbReference type="EMBL" id="JACCBU010000001">
    <property type="protein sequence ID" value="NYE69799.1"/>
    <property type="molecule type" value="Genomic_DNA"/>
</dbReference>
<evidence type="ECO:0000259" key="4">
    <source>
        <dbReference type="PROSITE" id="PS50949"/>
    </source>
</evidence>
<dbReference type="InterPro" id="IPR050679">
    <property type="entry name" value="Bact_HTH_transcr_reg"/>
</dbReference>
<keyword evidence="1" id="KW-0805">Transcription regulation</keyword>
<dbReference type="GO" id="GO:0045892">
    <property type="term" value="P:negative regulation of DNA-templated transcription"/>
    <property type="evidence" value="ECO:0007669"/>
    <property type="project" value="TreeGrafter"/>
</dbReference>
<dbReference type="GO" id="GO:0003700">
    <property type="term" value="F:DNA-binding transcription factor activity"/>
    <property type="evidence" value="ECO:0007669"/>
    <property type="project" value="InterPro"/>
</dbReference>
<dbReference type="Proteomes" id="UP000569914">
    <property type="component" value="Unassembled WGS sequence"/>
</dbReference>
<dbReference type="CDD" id="cd07377">
    <property type="entry name" value="WHTH_GntR"/>
    <property type="match status" value="1"/>
</dbReference>